<evidence type="ECO:0000256" key="1">
    <source>
        <dbReference type="SAM" id="MobiDB-lite"/>
    </source>
</evidence>
<reference evidence="2" key="1">
    <citation type="submission" date="2020-08" db="EMBL/GenBank/DDBJ databases">
        <title>Whole genome shotgun sequence of Polymorphospora rubra NBRC 101157.</title>
        <authorList>
            <person name="Komaki H."/>
            <person name="Tamura T."/>
        </authorList>
    </citation>
    <scope>NUCLEOTIDE SEQUENCE</scope>
    <source>
        <strain evidence="2">NBRC 101157</strain>
    </source>
</reference>
<dbReference type="KEGG" id="pry:Prubr_25010"/>
<evidence type="ECO:0000313" key="2">
    <source>
        <dbReference type="EMBL" id="BCJ65480.1"/>
    </source>
</evidence>
<accession>A0A810MY38</accession>
<feature type="region of interest" description="Disordered" evidence="1">
    <location>
        <begin position="40"/>
        <end position="65"/>
    </location>
</feature>
<dbReference type="AlphaFoldDB" id="A0A810MY38"/>
<organism evidence="2 3">
    <name type="scientific">Polymorphospora rubra</name>
    <dbReference type="NCBI Taxonomy" id="338584"/>
    <lineage>
        <taxon>Bacteria</taxon>
        <taxon>Bacillati</taxon>
        <taxon>Actinomycetota</taxon>
        <taxon>Actinomycetes</taxon>
        <taxon>Micromonosporales</taxon>
        <taxon>Micromonosporaceae</taxon>
        <taxon>Polymorphospora</taxon>
    </lineage>
</organism>
<sequence>MNPSHTVERANRPLQAHRHHAEFSGKQVGQIAQIQVRPGFEDEHHRQPGRAVHGPHPPPFTHPDVGIVGGVAGGAFPGALALSFRLDVDRIVEGLDAEFAFEREGGPLGEVWNWSGGVGHDADPNGVVDGCPSPFRASVRLSPGHGSRSAPTVTGWFGARNPQAHPPIYTRFHVKQGDLWITSVDNFLAAMAVFRIGR</sequence>
<evidence type="ECO:0000313" key="3">
    <source>
        <dbReference type="Proteomes" id="UP000680866"/>
    </source>
</evidence>
<dbReference type="Proteomes" id="UP000680866">
    <property type="component" value="Chromosome"/>
</dbReference>
<dbReference type="EMBL" id="AP023359">
    <property type="protein sequence ID" value="BCJ65480.1"/>
    <property type="molecule type" value="Genomic_DNA"/>
</dbReference>
<gene>
    <name evidence="2" type="ORF">Prubr_25010</name>
</gene>
<protein>
    <submittedName>
        <fullName evidence="2">Uncharacterized protein</fullName>
    </submittedName>
</protein>
<keyword evidence="3" id="KW-1185">Reference proteome</keyword>
<name>A0A810MY38_9ACTN</name>
<proteinExistence type="predicted"/>